<dbReference type="InterPro" id="IPR011990">
    <property type="entry name" value="TPR-like_helical_dom_sf"/>
</dbReference>
<gene>
    <name evidence="4" type="primary">NPHP3</name>
    <name evidence="4" type="ORF">AK812_SmicGene11375</name>
</gene>
<keyword evidence="1" id="KW-0040">ANK repeat</keyword>
<dbReference type="Proteomes" id="UP000186817">
    <property type="component" value="Unassembled WGS sequence"/>
</dbReference>
<dbReference type="Gene3D" id="1.25.40.10">
    <property type="entry name" value="Tetratricopeptide repeat domain"/>
    <property type="match status" value="4"/>
</dbReference>
<dbReference type="SMART" id="SM00028">
    <property type="entry name" value="TPR"/>
    <property type="match status" value="6"/>
</dbReference>
<sequence length="1942" mass="216158">MLQVGSQTLQSTLRSLIQHPALMACRASLEQRDSSGATPLHYAACYAQSAVVKALLDLGADPSAVDQAGYSPWMMVGEARCFHVEQGRVLLAKEKASEEDMRECLELLKPETFPGDLLERAESGIESFLDSLGTPVTVELLEKRLRLHESLFFNPRLAIKGAFEGRVVLRHFIDRWVHVIINLLQTEPLEGPAKVLAKYLLSATLGPDSQASCAHVHSKWRKDDNRSWYRDRLMEAVKHQLHIFATECNLLRREIDAAAGTARLAADQAAVEEPEHSAEGDENVPGLQRACLDLCQVPKDQVIIPQSWQEDPFWRTVQERQVLRYDPSWALEIHDGASCFLQLVRLGVPKDRTKKLTGKEACVVSTIAEYSTLRQVMHSQMKELFARGYITYSSLCNGPYQEKMKEVVARAQQAANLTVEMPDSVIPAKRLRRLLEKTLEAEQERRGWEWPDRPETYLRHAYSFYILDTVRMSFVCKGETLPEQVRCCMRILQEFRECSNEKDGVQLLRVKSGFASGAKGDGGYADVKMLCYADLGVHVAFDGTEIPLRIIGEIQLILEGYANVKNRMHLVYEVHRGSFDRTRRARIVAGKLFAAQLIQLLASGAVLWGLMGLLCSELAMGAGASAGASTEADPAVTEALGRCELSKYFLGPYLEGKIYEGSQYSEGGLDGLFTFDFEASDGSVSVWRYALDLRDAQHGAGEEDLCVLYHYTNRKGFLNVANEDQATAELFASLLDSRAHFGQGIYCTQHEPSVWGSRARILLNNYSNLSPLRDPADAESQRLEREWGSGNPGGHRAAFCIPVLAPRELAYNIFRRQTPDLAKRIVRDRETGAKRRVRLGEDYKGRKVNPCRDVWVLQLRSETGEVQHANAEAGDLLNLLRTRLAKLREELGDTEEETLDCMEELASRLEGRANYDEAEKLCRECFQARRDNLGETHSDTLGSMDNLARVLEAQGRYEEAEALHRQGLEASQAKLGEKHPDTLASMHNLASVLEARGHHEEAEALQRKELEISRSELGEAHPNTLTSMNNLAIVLEGRGRYDEAEALHRKALEGRRAQLGETHPDTLASKNNLASVLEAQGRSEEAEALQRKELESCRARLGETHPETLTSMSNLAMLLEDQGRNEEAEALARQALEGRRAKLGETHPDTLASMQSLSSILQEKGSYEEAEQLLRQTVKARRSKLGETHEDTLMSMHSFAIVLEEQERYEEAVALLRQTLEGRRAELGETHSETLTSMDKLASVLQARGGLEEAEKLYRQALTTRRAKLGESHADTLTNIFDLATLLVKKEEWEEAEELFREELEKCGQRSQAYQSDAAEDSESDMRSAELATTEKAGYKFCLNGCANGDTEDRPARVFPEEPYSRELQHVQVMSPSRYAQPTADSVGAPDIFEPGPGATEWPQVMILIQSLISAVPDQLWTVLATVLLMLFAKWLFMSPSKTTTSAASTSKLAEGGQQPEPSHPDGTGSDPPRTGRWTTKESAAKEPISKGESDQAQIPKSPTTKPQSFGPKETSKPVEVDPPAKKEVTVATKADDKPQQPADGAQKAPDPTTTSTTTTPAATPAKAVGGPKATTPATPQVTAQVMFKNLQETRADIQGLATRLEAIEKILGIMSEKIGPLHANVTSMQKSQDSHYKEFSTSFAKVCGNMRANFDETQQLARENYHNLEQRLGAVENKLVGGIQKTLEKITNCDYQTNQSFDKKIDSLGSEVLAALHFVQTELAEVKQSASTTSEEVRSIREMCERPVPAAAPQYRAPHFAAPLPGPAPSYEAAVSARSLSLQNAIPAEPSITISPDGRCMWVIRMTLRPQDPDFGFTESLLLRPIEETLSSEEKFAEFLKERGRLAEAEKLLRRVLESRRAKLGNSHPNTMRSMYELGALLADKEDWEEAEQLFREELEKCKSVYGAEHEETIDSTERFAEFLKDRGRQAEAQELSKSLG</sequence>
<feature type="repeat" description="ANK" evidence="1">
    <location>
        <begin position="35"/>
        <end position="67"/>
    </location>
</feature>
<dbReference type="InterPro" id="IPR036770">
    <property type="entry name" value="Ankyrin_rpt-contain_sf"/>
</dbReference>
<dbReference type="PANTHER" id="PTHR46082:SF6">
    <property type="entry name" value="AAA+ ATPASE DOMAIN-CONTAINING PROTEIN-RELATED"/>
    <property type="match status" value="1"/>
</dbReference>
<dbReference type="InterPro" id="IPR002110">
    <property type="entry name" value="Ankyrin_rpt"/>
</dbReference>
<keyword evidence="2" id="KW-0175">Coiled coil</keyword>
<dbReference type="SUPFAM" id="SSF48452">
    <property type="entry name" value="TPR-like"/>
    <property type="match status" value="3"/>
</dbReference>
<dbReference type="InterPro" id="IPR019734">
    <property type="entry name" value="TPR_rpt"/>
</dbReference>
<feature type="compositionally biased region" description="Low complexity" evidence="3">
    <location>
        <begin position="1549"/>
        <end position="1566"/>
    </location>
</feature>
<dbReference type="PANTHER" id="PTHR46082">
    <property type="entry name" value="ATP/GTP-BINDING PROTEIN-RELATED"/>
    <property type="match status" value="1"/>
</dbReference>
<feature type="region of interest" description="Disordered" evidence="3">
    <location>
        <begin position="1447"/>
        <end position="1578"/>
    </location>
</feature>
<reference evidence="4 5" key="1">
    <citation type="submission" date="2016-02" db="EMBL/GenBank/DDBJ databases">
        <title>Genome analysis of coral dinoflagellate symbionts highlights evolutionary adaptations to a symbiotic lifestyle.</title>
        <authorList>
            <person name="Aranda M."/>
            <person name="Li Y."/>
            <person name="Liew Y.J."/>
            <person name="Baumgarten S."/>
            <person name="Simakov O."/>
            <person name="Wilson M."/>
            <person name="Piel J."/>
            <person name="Ashoor H."/>
            <person name="Bougouffa S."/>
            <person name="Bajic V.B."/>
            <person name="Ryu T."/>
            <person name="Ravasi T."/>
            <person name="Bayer T."/>
            <person name="Micklem G."/>
            <person name="Kim H."/>
            <person name="Bhak J."/>
            <person name="Lajeunesse T.C."/>
            <person name="Voolstra C.R."/>
        </authorList>
    </citation>
    <scope>NUCLEOTIDE SEQUENCE [LARGE SCALE GENOMIC DNA]</scope>
    <source>
        <strain evidence="4 5">CCMP2467</strain>
    </source>
</reference>
<dbReference type="PROSITE" id="PS50088">
    <property type="entry name" value="ANK_REPEAT"/>
    <property type="match status" value="1"/>
</dbReference>
<dbReference type="Gene3D" id="1.25.40.20">
    <property type="entry name" value="Ankyrin repeat-containing domain"/>
    <property type="match status" value="1"/>
</dbReference>
<keyword evidence="5" id="KW-1185">Reference proteome</keyword>
<evidence type="ECO:0000256" key="3">
    <source>
        <dbReference type="SAM" id="MobiDB-lite"/>
    </source>
</evidence>
<protein>
    <submittedName>
        <fullName evidence="4">Nephrocystin-3</fullName>
    </submittedName>
</protein>
<dbReference type="PROSITE" id="PS50297">
    <property type="entry name" value="ANK_REP_REGION"/>
    <property type="match status" value="1"/>
</dbReference>
<dbReference type="SUPFAM" id="SSF48403">
    <property type="entry name" value="Ankyrin repeat"/>
    <property type="match status" value="1"/>
</dbReference>
<evidence type="ECO:0000313" key="4">
    <source>
        <dbReference type="EMBL" id="OLQ05447.1"/>
    </source>
</evidence>
<organism evidence="4 5">
    <name type="scientific">Symbiodinium microadriaticum</name>
    <name type="common">Dinoflagellate</name>
    <name type="synonym">Zooxanthella microadriatica</name>
    <dbReference type="NCBI Taxonomy" id="2951"/>
    <lineage>
        <taxon>Eukaryota</taxon>
        <taxon>Sar</taxon>
        <taxon>Alveolata</taxon>
        <taxon>Dinophyceae</taxon>
        <taxon>Suessiales</taxon>
        <taxon>Symbiodiniaceae</taxon>
        <taxon>Symbiodinium</taxon>
    </lineage>
</organism>
<name>A0A1Q9EDJ0_SYMMI</name>
<accession>A0A1Q9EDJ0</accession>
<comment type="caution">
    <text evidence="4">The sequence shown here is derived from an EMBL/GenBank/DDBJ whole genome shotgun (WGS) entry which is preliminary data.</text>
</comment>
<evidence type="ECO:0000256" key="1">
    <source>
        <dbReference type="PROSITE-ProRule" id="PRU00023"/>
    </source>
</evidence>
<dbReference type="Pfam" id="PF00023">
    <property type="entry name" value="Ank"/>
    <property type="match status" value="1"/>
</dbReference>
<proteinExistence type="predicted"/>
<feature type="compositionally biased region" description="Polar residues" evidence="3">
    <location>
        <begin position="1495"/>
        <end position="1508"/>
    </location>
</feature>
<feature type="compositionally biased region" description="Basic and acidic residues" evidence="3">
    <location>
        <begin position="1514"/>
        <end position="1539"/>
    </location>
</feature>
<dbReference type="SMART" id="SM00248">
    <property type="entry name" value="ANK"/>
    <property type="match status" value="1"/>
</dbReference>
<dbReference type="OrthoDB" id="416148at2759"/>
<feature type="coiled-coil region" evidence="2">
    <location>
        <begin position="870"/>
        <end position="904"/>
    </location>
</feature>
<evidence type="ECO:0000313" key="5">
    <source>
        <dbReference type="Proteomes" id="UP000186817"/>
    </source>
</evidence>
<dbReference type="Pfam" id="PF13424">
    <property type="entry name" value="TPR_12"/>
    <property type="match status" value="6"/>
</dbReference>
<feature type="compositionally biased region" description="Basic and acidic residues" evidence="3">
    <location>
        <begin position="1479"/>
        <end position="1494"/>
    </location>
</feature>
<dbReference type="InterPro" id="IPR053137">
    <property type="entry name" value="NLR-like"/>
</dbReference>
<evidence type="ECO:0000256" key="2">
    <source>
        <dbReference type="SAM" id="Coils"/>
    </source>
</evidence>
<dbReference type="EMBL" id="LSRX01000185">
    <property type="protein sequence ID" value="OLQ05447.1"/>
    <property type="molecule type" value="Genomic_DNA"/>
</dbReference>